<gene>
    <name evidence="2" type="ORF">GT747_13030</name>
    <name evidence="3" type="ORF">SAMN05444424_1299</name>
</gene>
<protein>
    <submittedName>
        <fullName evidence="3">Uncharacterized protein</fullName>
    </submittedName>
</protein>
<dbReference type="AlphaFoldDB" id="A0AAQ1MD64"/>
<keyword evidence="1" id="KW-1133">Transmembrane helix</keyword>
<keyword evidence="1" id="KW-0472">Membrane</keyword>
<evidence type="ECO:0000256" key="1">
    <source>
        <dbReference type="SAM" id="Phobius"/>
    </source>
</evidence>
<keyword evidence="5" id="KW-1185">Reference proteome</keyword>
<dbReference type="RefSeq" id="WP_044993048.1">
    <property type="nucleotide sequence ID" value="NZ_FQVY01000002.1"/>
</dbReference>
<proteinExistence type="predicted"/>
<reference evidence="2 5" key="3">
    <citation type="journal article" date="2019" name="Nat. Med.">
        <title>A library of human gut bacterial isolates paired with longitudinal multiomics data enables mechanistic microbiome research.</title>
        <authorList>
            <person name="Poyet M."/>
            <person name="Groussin M."/>
            <person name="Gibbons S.M."/>
            <person name="Avila-Pacheco J."/>
            <person name="Jiang X."/>
            <person name="Kearney S.M."/>
            <person name="Perrotta A.R."/>
            <person name="Berdy B."/>
            <person name="Zhao S."/>
            <person name="Lieberman T.D."/>
            <person name="Swanson P.K."/>
            <person name="Smith M."/>
            <person name="Roesemann S."/>
            <person name="Alexander J.E."/>
            <person name="Rich S.A."/>
            <person name="Livny J."/>
            <person name="Vlamakis H."/>
            <person name="Clish C."/>
            <person name="Bullock K."/>
            <person name="Deik A."/>
            <person name="Scott J."/>
            <person name="Pierce K.A."/>
            <person name="Xavier R.J."/>
            <person name="Alm E.J."/>
        </authorList>
    </citation>
    <scope>NUCLEOTIDE SEQUENCE [LARGE SCALE GENOMIC DNA]</scope>
    <source>
        <strain evidence="2 5">BIOML-A2</strain>
    </source>
</reference>
<dbReference type="EMBL" id="WWVX01000009">
    <property type="protein sequence ID" value="MZL70674.1"/>
    <property type="molecule type" value="Genomic_DNA"/>
</dbReference>
<reference evidence="3" key="2">
    <citation type="submission" date="2016-11" db="EMBL/GenBank/DDBJ databases">
        <authorList>
            <person name="Varghese N."/>
            <person name="Submissions S."/>
        </authorList>
    </citation>
    <scope>NUCLEOTIDE SEQUENCE</scope>
    <source>
        <strain evidence="3">DSM 4029</strain>
    </source>
</reference>
<organism evidence="3 4">
    <name type="scientific">Bittarella massiliensis</name>
    <name type="common">ex Durand et al. 2017</name>
    <dbReference type="NCBI Taxonomy" id="1720313"/>
    <lineage>
        <taxon>Bacteria</taxon>
        <taxon>Bacillati</taxon>
        <taxon>Bacillota</taxon>
        <taxon>Clostridia</taxon>
        <taxon>Eubacteriales</taxon>
        <taxon>Oscillospiraceae</taxon>
        <taxon>Bittarella (ex Durand et al. 2017)</taxon>
    </lineage>
</organism>
<evidence type="ECO:0000313" key="4">
    <source>
        <dbReference type="Proteomes" id="UP000184089"/>
    </source>
</evidence>
<accession>A0AAQ1MD64</accession>
<dbReference type="Proteomes" id="UP000474718">
    <property type="component" value="Unassembled WGS sequence"/>
</dbReference>
<dbReference type="EMBL" id="FQVY01000002">
    <property type="protein sequence ID" value="SHG05475.1"/>
    <property type="molecule type" value="Genomic_DNA"/>
</dbReference>
<evidence type="ECO:0000313" key="2">
    <source>
        <dbReference type="EMBL" id="MZL70674.1"/>
    </source>
</evidence>
<name>A0AAQ1MD64_9FIRM</name>
<dbReference type="Proteomes" id="UP000184089">
    <property type="component" value="Unassembled WGS sequence"/>
</dbReference>
<sequence>MKHSGHTARNVAIGMALGAVAATVGTELMHTNKRQLKKTANRAMKTMGNVVGEISTMMR</sequence>
<evidence type="ECO:0000313" key="3">
    <source>
        <dbReference type="EMBL" id="SHG05475.1"/>
    </source>
</evidence>
<feature type="transmembrane region" description="Helical" evidence="1">
    <location>
        <begin position="12"/>
        <end position="29"/>
    </location>
</feature>
<evidence type="ECO:0000313" key="5">
    <source>
        <dbReference type="Proteomes" id="UP000474718"/>
    </source>
</evidence>
<comment type="caution">
    <text evidence="3">The sequence shown here is derived from an EMBL/GenBank/DDBJ whole genome shotgun (WGS) entry which is preliminary data.</text>
</comment>
<keyword evidence="1" id="KW-0812">Transmembrane</keyword>
<reference evidence="4" key="1">
    <citation type="submission" date="2016-11" db="EMBL/GenBank/DDBJ databases">
        <authorList>
            <person name="Jaros S."/>
            <person name="Januszkiewicz K."/>
            <person name="Wedrychowicz H."/>
        </authorList>
    </citation>
    <scope>NUCLEOTIDE SEQUENCE [LARGE SCALE GENOMIC DNA]</scope>
    <source>
        <strain evidence="4">DSM 4029</strain>
    </source>
</reference>